<evidence type="ECO:0000313" key="6">
    <source>
        <dbReference type="Proteomes" id="UP000236500"/>
    </source>
</evidence>
<feature type="domain" description="Pesticidal crystal protein Cry1Aa" evidence="4">
    <location>
        <begin position="395"/>
        <end position="455"/>
    </location>
</feature>
<feature type="coiled-coil region" evidence="1">
    <location>
        <begin position="287"/>
        <end position="332"/>
    </location>
</feature>
<evidence type="ECO:0000256" key="1">
    <source>
        <dbReference type="SAM" id="Coils"/>
    </source>
</evidence>
<dbReference type="Pfam" id="PF18449">
    <property type="entry name" value="Endotoxin_C2"/>
    <property type="match status" value="3"/>
</dbReference>
<dbReference type="Gene3D" id="2.60.40.10">
    <property type="entry name" value="Immunoglobulins"/>
    <property type="match status" value="1"/>
</dbReference>
<comment type="caution">
    <text evidence="5">The sequence shown here is derived from an EMBL/GenBank/DDBJ whole genome shotgun (WGS) entry which is preliminary data.</text>
</comment>
<evidence type="ECO:0000256" key="2">
    <source>
        <dbReference type="SAM" id="SignalP"/>
    </source>
</evidence>
<feature type="chain" id="PRO_5045579815" description="Bacterial Ig domain-containing protein" evidence="2">
    <location>
        <begin position="48"/>
        <end position="734"/>
    </location>
</feature>
<sequence>MFRNTNKKVIKKETIMLRKELGKKVVSSTAIAALLLSSVSAPVSVLAAVENTNEVDTTASTVVSTDYNVIKNSTFRLSGYEVPSWKISAGNRSQAAEANSLTATKFEDGWNVTEKSYDIVKGYRELNEDGNKGITIRDMAPNGQSAKYIAIKQELTNLIPNKEYVLTFKSRLESTNGSTGQIEVQKSEDWWWTSYTSEPSTSTDFIEHTVKLTFTSNTDTITITGSNGDAGNLQYSFADVQLIPADKYEEFKAEKEKEEAAQKAIDELFVDNNPENNVKDTVTQADIDNAQAKIDEIQDETKKAELQEQLDKAQAELDAKNEAAEKEEAAQTAIDELFINNNPANNIKDTVTQADIDDAQAKVNAVTDPSKKAELQTQLDKAQNDLNAKKDAEAKEAATAAVKDLFVGNNPANNIKDTTNQKAIDEAQKLVDAIKDPSTKAELQKDINNAQEKLDTKNAIVVAPTVSAVTNKDTEVKGKGTPGYQVVVKIGSETYTGVVGINGDFSVNIPVQKADTLITVAQQNPEKTGPSVTVKVGNYIPAAAPIIDSVGPFQQAITGKVPAGTVSVRLLVNGVPQRLVAPDANGNFSFYSRFVSDGTVSNLRLQKGDIITVDYGIRTPANLSTTVVVNNAVKPIVDTVQAESDYITGLVPTGTQVLRLSINGVAQRTVTPQEDIEAVTAGGIGPNGKFKIYSRFFKDETGVSRKLKAGDKITVDLGAQIPGDTGTTVTVVAK</sequence>
<protein>
    <recommendedName>
        <fullName evidence="7">Bacterial Ig domain-containing protein</fullName>
    </recommendedName>
</protein>
<keyword evidence="1" id="KW-0175">Coiled coil</keyword>
<accession>A0ABX4XJI8</accession>
<dbReference type="InterPro" id="IPR013783">
    <property type="entry name" value="Ig-like_fold"/>
</dbReference>
<organism evidence="5 6">
    <name type="scientific">Listeria newyorkensis</name>
    <dbReference type="NCBI Taxonomy" id="1497681"/>
    <lineage>
        <taxon>Bacteria</taxon>
        <taxon>Bacillati</taxon>
        <taxon>Bacillota</taxon>
        <taxon>Bacilli</taxon>
        <taxon>Bacillales</taxon>
        <taxon>Listeriaceae</taxon>
        <taxon>Listeria</taxon>
    </lineage>
</organism>
<evidence type="ECO:0000259" key="4">
    <source>
        <dbReference type="Pfam" id="PF18449"/>
    </source>
</evidence>
<dbReference type="SUPFAM" id="SSF49785">
    <property type="entry name" value="Galactose-binding domain-like"/>
    <property type="match status" value="1"/>
</dbReference>
<reference evidence="5 6" key="1">
    <citation type="submission" date="2016-11" db="EMBL/GenBank/DDBJ databases">
        <title>Whole Genome Sequence of Listeria newyorkensis.</title>
        <authorList>
            <person name="Frink S."/>
            <person name="Morales C."/>
            <person name="Kiang D."/>
        </authorList>
    </citation>
    <scope>NUCLEOTIDE SEQUENCE [LARGE SCALE GENOMIC DNA]</scope>
    <source>
        <strain evidence="5 6">F1604011-044</strain>
    </source>
</reference>
<dbReference type="Gene3D" id="2.60.120.260">
    <property type="entry name" value="Galactose-binding domain-like"/>
    <property type="match status" value="1"/>
</dbReference>
<name>A0ABX4XJI8_9LIST</name>
<dbReference type="Proteomes" id="UP000236500">
    <property type="component" value="Unassembled WGS sequence"/>
</dbReference>
<evidence type="ECO:0000259" key="3">
    <source>
        <dbReference type="Pfam" id="PF17936"/>
    </source>
</evidence>
<feature type="domain" description="Bacterial Ig" evidence="3">
    <location>
        <begin position="463"/>
        <end position="526"/>
    </location>
</feature>
<keyword evidence="2" id="KW-0732">Signal</keyword>
<proteinExistence type="predicted"/>
<evidence type="ECO:0000313" key="5">
    <source>
        <dbReference type="EMBL" id="PNP88399.1"/>
    </source>
</evidence>
<dbReference type="InterPro" id="IPR041498">
    <property type="entry name" value="Big_6"/>
</dbReference>
<feature type="signal peptide" evidence="2">
    <location>
        <begin position="1"/>
        <end position="47"/>
    </location>
</feature>
<feature type="domain" description="Pesticidal crystal protein Cry1Aa" evidence="4">
    <location>
        <begin position="326"/>
        <end position="388"/>
    </location>
</feature>
<gene>
    <name evidence="5" type="ORF">BMT55_15095</name>
</gene>
<dbReference type="InterPro" id="IPR008979">
    <property type="entry name" value="Galactose-bd-like_sf"/>
</dbReference>
<dbReference type="RefSeq" id="WP_036092808.1">
    <property type="nucleotide sequence ID" value="NZ_BJEY01000032.1"/>
</dbReference>
<keyword evidence="6" id="KW-1185">Reference proteome</keyword>
<dbReference type="InterPro" id="IPR054544">
    <property type="entry name" value="Pest_crys_Cry1Aa_dom-IV"/>
</dbReference>
<evidence type="ECO:0008006" key="7">
    <source>
        <dbReference type="Google" id="ProtNLM"/>
    </source>
</evidence>
<dbReference type="EMBL" id="MPDH01000023">
    <property type="protein sequence ID" value="PNP88399.1"/>
    <property type="molecule type" value="Genomic_DNA"/>
</dbReference>
<feature type="domain" description="Pesticidal crystal protein Cry1Aa" evidence="4">
    <location>
        <begin position="257"/>
        <end position="319"/>
    </location>
</feature>
<dbReference type="Pfam" id="PF17936">
    <property type="entry name" value="Big_6"/>
    <property type="match status" value="1"/>
</dbReference>